<evidence type="ECO:0000259" key="1">
    <source>
        <dbReference type="Pfam" id="PF22262"/>
    </source>
</evidence>
<dbReference type="EMBL" id="JAVDQT010000002">
    <property type="protein sequence ID" value="MDR6432037.1"/>
    <property type="molecule type" value="Genomic_DNA"/>
</dbReference>
<organism evidence="2 3">
    <name type="scientific">Brucella pseudogrignonensis</name>
    <dbReference type="NCBI Taxonomy" id="419475"/>
    <lineage>
        <taxon>Bacteria</taxon>
        <taxon>Pseudomonadati</taxon>
        <taxon>Pseudomonadota</taxon>
        <taxon>Alphaproteobacteria</taxon>
        <taxon>Hyphomicrobiales</taxon>
        <taxon>Brucellaceae</taxon>
        <taxon>Brucella/Ochrobactrum group</taxon>
        <taxon>Brucella</taxon>
    </lineage>
</organism>
<accession>A0ABU1M7M8</accession>
<dbReference type="Proteomes" id="UP001184614">
    <property type="component" value="Unassembled WGS sequence"/>
</dbReference>
<keyword evidence="3" id="KW-1185">Reference proteome</keyword>
<sequence>MHIADFVATEALKPFRWGETDCASTADRWINAHTGKSPLAQAGLVYRDEYDATALLIERGSFPVVVNRAMRLIGFEKTETPQTGDVGLILHNRKMCLAIRAETFWFSRDESGLIGAPLDAIWKAWRIRCL</sequence>
<dbReference type="Pfam" id="PF22262">
    <property type="entry name" value="DUF6950"/>
    <property type="match status" value="1"/>
</dbReference>
<gene>
    <name evidence="2" type="ORF">J2782_001772</name>
</gene>
<dbReference type="InterPro" id="IPR053802">
    <property type="entry name" value="DUF6950"/>
</dbReference>
<reference evidence="2 3" key="1">
    <citation type="submission" date="2023-07" db="EMBL/GenBank/DDBJ databases">
        <title>Sorghum-associated microbial communities from plants grown in Nebraska, USA.</title>
        <authorList>
            <person name="Schachtman D."/>
        </authorList>
    </citation>
    <scope>NUCLEOTIDE SEQUENCE [LARGE SCALE GENOMIC DNA]</scope>
    <source>
        <strain evidence="2 3">DS1730</strain>
    </source>
</reference>
<evidence type="ECO:0000313" key="2">
    <source>
        <dbReference type="EMBL" id="MDR6432037.1"/>
    </source>
</evidence>
<proteinExistence type="predicted"/>
<comment type="caution">
    <text evidence="2">The sequence shown here is derived from an EMBL/GenBank/DDBJ whole genome shotgun (WGS) entry which is preliminary data.</text>
</comment>
<name>A0ABU1M7M8_9HYPH</name>
<feature type="domain" description="DUF6950" evidence="1">
    <location>
        <begin position="3"/>
        <end position="127"/>
    </location>
</feature>
<protein>
    <recommendedName>
        <fullName evidence="1">DUF6950 domain-containing protein</fullName>
    </recommendedName>
</protein>
<dbReference type="RefSeq" id="WP_310011495.1">
    <property type="nucleotide sequence ID" value="NZ_JAVDQT010000002.1"/>
</dbReference>
<evidence type="ECO:0000313" key="3">
    <source>
        <dbReference type="Proteomes" id="UP001184614"/>
    </source>
</evidence>